<gene>
    <name evidence="2" type="ORF">APLA_LOCUS2412</name>
</gene>
<dbReference type="OrthoDB" id="7272348at2759"/>
<evidence type="ECO:0000313" key="2">
    <source>
        <dbReference type="EMBL" id="CAB3225203.1"/>
    </source>
</evidence>
<proteinExistence type="predicted"/>
<reference evidence="2 3" key="1">
    <citation type="submission" date="2020-04" db="EMBL/GenBank/DDBJ databases">
        <authorList>
            <person name="Wallbank WR R."/>
            <person name="Pardo Diaz C."/>
            <person name="Kozak K."/>
            <person name="Martin S."/>
            <person name="Jiggins C."/>
            <person name="Moest M."/>
            <person name="Warren A I."/>
            <person name="Byers J.R.P. K."/>
            <person name="Montejo-Kovacevich G."/>
            <person name="Yen C E."/>
        </authorList>
    </citation>
    <scope>NUCLEOTIDE SEQUENCE [LARGE SCALE GENOMIC DNA]</scope>
</reference>
<dbReference type="AlphaFoldDB" id="A0A8S0YZD9"/>
<evidence type="ECO:0000256" key="1">
    <source>
        <dbReference type="SAM" id="SignalP"/>
    </source>
</evidence>
<dbReference type="EMBL" id="CADEBC010000205">
    <property type="protein sequence ID" value="CAB3225203.1"/>
    <property type="molecule type" value="Genomic_DNA"/>
</dbReference>
<organism evidence="2 3">
    <name type="scientific">Arctia plantaginis</name>
    <name type="common">Wood tiger moth</name>
    <name type="synonym">Phalaena plantaginis</name>
    <dbReference type="NCBI Taxonomy" id="874455"/>
    <lineage>
        <taxon>Eukaryota</taxon>
        <taxon>Metazoa</taxon>
        <taxon>Ecdysozoa</taxon>
        <taxon>Arthropoda</taxon>
        <taxon>Hexapoda</taxon>
        <taxon>Insecta</taxon>
        <taxon>Pterygota</taxon>
        <taxon>Neoptera</taxon>
        <taxon>Endopterygota</taxon>
        <taxon>Lepidoptera</taxon>
        <taxon>Glossata</taxon>
        <taxon>Ditrysia</taxon>
        <taxon>Noctuoidea</taxon>
        <taxon>Erebidae</taxon>
        <taxon>Arctiinae</taxon>
        <taxon>Arctia</taxon>
    </lineage>
</organism>
<sequence length="164" mass="19076">MYLIVLVVLVLAVAASQYKIFFIYGPTSKIIVRSCASESPHPKLYTYYMGRLSNFHTNYEELKVTTEVSIEGDLQMMIDGKRLVAKKSLELTEFLEFPGYKQFERQWKIDFFHEWATYIAVTNITVKFLTNDDIYLNMDIRTKSLMTTACSEIIAFVKRIKVVV</sequence>
<keyword evidence="3" id="KW-1185">Reference proteome</keyword>
<protein>
    <submittedName>
        <fullName evidence="2">Uncharacterized protein</fullName>
    </submittedName>
</protein>
<accession>A0A8S0YZD9</accession>
<feature type="chain" id="PRO_5035810784" evidence="1">
    <location>
        <begin position="16"/>
        <end position="164"/>
    </location>
</feature>
<dbReference type="Proteomes" id="UP000494106">
    <property type="component" value="Unassembled WGS sequence"/>
</dbReference>
<feature type="signal peptide" evidence="1">
    <location>
        <begin position="1"/>
        <end position="15"/>
    </location>
</feature>
<evidence type="ECO:0000313" key="3">
    <source>
        <dbReference type="Proteomes" id="UP000494106"/>
    </source>
</evidence>
<comment type="caution">
    <text evidence="2">The sequence shown here is derived from an EMBL/GenBank/DDBJ whole genome shotgun (WGS) entry which is preliminary data.</text>
</comment>
<keyword evidence="1" id="KW-0732">Signal</keyword>
<name>A0A8S0YZD9_ARCPL</name>